<dbReference type="OrthoDB" id="3687641at2759"/>
<keyword evidence="3" id="KW-0812">Transmembrane</keyword>
<evidence type="ECO:0000256" key="2">
    <source>
        <dbReference type="SAM" id="MobiDB-lite"/>
    </source>
</evidence>
<dbReference type="Proteomes" id="UP000799324">
    <property type="component" value="Unassembled WGS sequence"/>
</dbReference>
<dbReference type="Pfam" id="PF11807">
    <property type="entry name" value="UstYa"/>
    <property type="match status" value="1"/>
</dbReference>
<sequence>MLGKYQLLDGRKPSSDIESSSSQGLLEAESASIHHRAQNRVTAKVKTILPWVVHAILIVISTTLFVLSTRNKQCLCENASTSILGKDWSTRISPRRFNGTFNLSSTFKGPPSQAVDEAWDSLMPQYLIRIKESEFRNLNASKYTAEIDDAEGGRIAIFESFHMIHCLNGLWQTTYPEYYSSLHAYNQEHPDEFHEHTDHCVDMLRQKLMCDADGALITYNWQKNHYYPHPNFNVQHRCRDYSRLLEFSEERRLDGALLRPEEKAVVEFEEMPFDPDAAS</sequence>
<accession>A0A6A6SVN2</accession>
<dbReference type="GO" id="GO:0043386">
    <property type="term" value="P:mycotoxin biosynthetic process"/>
    <property type="evidence" value="ECO:0007669"/>
    <property type="project" value="InterPro"/>
</dbReference>
<evidence type="ECO:0000313" key="4">
    <source>
        <dbReference type="EMBL" id="KAF2651630.1"/>
    </source>
</evidence>
<dbReference type="AlphaFoldDB" id="A0A6A6SVN2"/>
<evidence type="ECO:0000313" key="5">
    <source>
        <dbReference type="Proteomes" id="UP000799324"/>
    </source>
</evidence>
<gene>
    <name evidence="4" type="ORF">K491DRAFT_781715</name>
</gene>
<feature type="region of interest" description="Disordered" evidence="2">
    <location>
        <begin position="1"/>
        <end position="21"/>
    </location>
</feature>
<keyword evidence="3" id="KW-1133">Transmembrane helix</keyword>
<organism evidence="4 5">
    <name type="scientific">Lophiostoma macrostomum CBS 122681</name>
    <dbReference type="NCBI Taxonomy" id="1314788"/>
    <lineage>
        <taxon>Eukaryota</taxon>
        <taxon>Fungi</taxon>
        <taxon>Dikarya</taxon>
        <taxon>Ascomycota</taxon>
        <taxon>Pezizomycotina</taxon>
        <taxon>Dothideomycetes</taxon>
        <taxon>Pleosporomycetidae</taxon>
        <taxon>Pleosporales</taxon>
        <taxon>Lophiostomataceae</taxon>
        <taxon>Lophiostoma</taxon>
    </lineage>
</organism>
<dbReference type="PANTHER" id="PTHR33365:SF12">
    <property type="entry name" value="TAT PATHWAY SIGNAL SEQUENCE"/>
    <property type="match status" value="1"/>
</dbReference>
<dbReference type="PANTHER" id="PTHR33365">
    <property type="entry name" value="YALI0B05434P"/>
    <property type="match status" value="1"/>
</dbReference>
<name>A0A6A6SVN2_9PLEO</name>
<reference evidence="4" key="1">
    <citation type="journal article" date="2020" name="Stud. Mycol.">
        <title>101 Dothideomycetes genomes: a test case for predicting lifestyles and emergence of pathogens.</title>
        <authorList>
            <person name="Haridas S."/>
            <person name="Albert R."/>
            <person name="Binder M."/>
            <person name="Bloem J."/>
            <person name="Labutti K."/>
            <person name="Salamov A."/>
            <person name="Andreopoulos B."/>
            <person name="Baker S."/>
            <person name="Barry K."/>
            <person name="Bills G."/>
            <person name="Bluhm B."/>
            <person name="Cannon C."/>
            <person name="Castanera R."/>
            <person name="Culley D."/>
            <person name="Daum C."/>
            <person name="Ezra D."/>
            <person name="Gonzalez J."/>
            <person name="Henrissat B."/>
            <person name="Kuo A."/>
            <person name="Liang C."/>
            <person name="Lipzen A."/>
            <person name="Lutzoni F."/>
            <person name="Magnuson J."/>
            <person name="Mondo S."/>
            <person name="Nolan M."/>
            <person name="Ohm R."/>
            <person name="Pangilinan J."/>
            <person name="Park H.-J."/>
            <person name="Ramirez L."/>
            <person name="Alfaro M."/>
            <person name="Sun H."/>
            <person name="Tritt A."/>
            <person name="Yoshinaga Y."/>
            <person name="Zwiers L.-H."/>
            <person name="Turgeon B."/>
            <person name="Goodwin S."/>
            <person name="Spatafora J."/>
            <person name="Crous P."/>
            <person name="Grigoriev I."/>
        </authorList>
    </citation>
    <scope>NUCLEOTIDE SEQUENCE</scope>
    <source>
        <strain evidence="4">CBS 122681</strain>
    </source>
</reference>
<comment type="similarity">
    <text evidence="1">Belongs to the ustYa family.</text>
</comment>
<feature type="transmembrane region" description="Helical" evidence="3">
    <location>
        <begin position="48"/>
        <end position="67"/>
    </location>
</feature>
<keyword evidence="3" id="KW-0472">Membrane</keyword>
<evidence type="ECO:0000256" key="1">
    <source>
        <dbReference type="ARBA" id="ARBA00035112"/>
    </source>
</evidence>
<evidence type="ECO:0000256" key="3">
    <source>
        <dbReference type="SAM" id="Phobius"/>
    </source>
</evidence>
<proteinExistence type="inferred from homology"/>
<protein>
    <submittedName>
        <fullName evidence="4">Uncharacterized protein</fullName>
    </submittedName>
</protein>
<dbReference type="InterPro" id="IPR021765">
    <property type="entry name" value="UstYa-like"/>
</dbReference>
<keyword evidence="5" id="KW-1185">Reference proteome</keyword>
<dbReference type="EMBL" id="MU004421">
    <property type="protein sequence ID" value="KAF2651630.1"/>
    <property type="molecule type" value="Genomic_DNA"/>
</dbReference>